<feature type="active site" description="Charge relay system" evidence="5">
    <location>
        <position position="115"/>
    </location>
</feature>
<comment type="catalytic activity">
    <reaction evidence="5">
        <text>L-glutamyl-tRNA(Gln) + L-glutamine + ATP + H2O = L-glutaminyl-tRNA(Gln) + L-glutamate + ADP + phosphate + H(+)</text>
        <dbReference type="Rhea" id="RHEA:17521"/>
        <dbReference type="Rhea" id="RHEA-COMP:9681"/>
        <dbReference type="Rhea" id="RHEA-COMP:9684"/>
        <dbReference type="ChEBI" id="CHEBI:15377"/>
        <dbReference type="ChEBI" id="CHEBI:15378"/>
        <dbReference type="ChEBI" id="CHEBI:29985"/>
        <dbReference type="ChEBI" id="CHEBI:30616"/>
        <dbReference type="ChEBI" id="CHEBI:43474"/>
        <dbReference type="ChEBI" id="CHEBI:58359"/>
        <dbReference type="ChEBI" id="CHEBI:78520"/>
        <dbReference type="ChEBI" id="CHEBI:78521"/>
        <dbReference type="ChEBI" id="CHEBI:456216"/>
        <dbReference type="EC" id="6.3.5.7"/>
    </reaction>
</comment>
<evidence type="ECO:0000256" key="1">
    <source>
        <dbReference type="ARBA" id="ARBA00022598"/>
    </source>
</evidence>
<keyword evidence="8" id="KW-1185">Reference proteome</keyword>
<evidence type="ECO:0000256" key="4">
    <source>
        <dbReference type="ARBA" id="ARBA00022917"/>
    </source>
</evidence>
<keyword evidence="5" id="KW-0496">Mitochondrion</keyword>
<dbReference type="EMBL" id="MU167324">
    <property type="protein sequence ID" value="KAG0143255.1"/>
    <property type="molecule type" value="Genomic_DNA"/>
</dbReference>
<protein>
    <recommendedName>
        <fullName evidence="5">Glutamyl-tRNA(Gln) amidotransferase subunit A, mitochondrial</fullName>
        <shortName evidence="5">Glu-AdT subunit A</shortName>
        <ecNumber evidence="5">6.3.5.7</ecNumber>
    </recommendedName>
</protein>
<name>A0A9P6NGK1_9BASI</name>
<evidence type="ECO:0000256" key="5">
    <source>
        <dbReference type="HAMAP-Rule" id="MF_03150"/>
    </source>
</evidence>
<dbReference type="PANTHER" id="PTHR11895:SF7">
    <property type="entry name" value="GLUTAMYL-TRNA(GLN) AMIDOTRANSFERASE SUBUNIT A, MITOCHONDRIAL"/>
    <property type="match status" value="1"/>
</dbReference>
<gene>
    <name evidence="7" type="ORF">CROQUDRAFT_49099</name>
</gene>
<keyword evidence="2 5" id="KW-0547">Nucleotide-binding</keyword>
<reference evidence="7" key="1">
    <citation type="submission" date="2013-11" db="EMBL/GenBank/DDBJ databases">
        <title>Genome sequence of the fusiform rust pathogen reveals effectors for host alternation and coevolution with pine.</title>
        <authorList>
            <consortium name="DOE Joint Genome Institute"/>
            <person name="Smith K."/>
            <person name="Pendleton A."/>
            <person name="Kubisiak T."/>
            <person name="Anderson C."/>
            <person name="Salamov A."/>
            <person name="Aerts A."/>
            <person name="Riley R."/>
            <person name="Clum A."/>
            <person name="Lindquist E."/>
            <person name="Ence D."/>
            <person name="Campbell M."/>
            <person name="Kronenberg Z."/>
            <person name="Feau N."/>
            <person name="Dhillon B."/>
            <person name="Hamelin R."/>
            <person name="Burleigh J."/>
            <person name="Smith J."/>
            <person name="Yandell M."/>
            <person name="Nelson C."/>
            <person name="Grigoriev I."/>
            <person name="Davis J."/>
        </authorList>
    </citation>
    <scope>NUCLEOTIDE SEQUENCE</scope>
    <source>
        <strain evidence="7">G11</strain>
    </source>
</reference>
<comment type="subunit">
    <text evidence="5">Subunit of the heterotrimeric GatCAB amidotransferase (AdT) complex, composed of A, B and C subunits.</text>
</comment>
<feature type="domain" description="Amidase" evidence="6">
    <location>
        <begin position="22"/>
        <end position="429"/>
    </location>
</feature>
<dbReference type="GO" id="GO:0030956">
    <property type="term" value="C:glutamyl-tRNA(Gln) amidotransferase complex"/>
    <property type="evidence" value="ECO:0007669"/>
    <property type="project" value="UniProtKB-UniRule"/>
</dbReference>
<dbReference type="GO" id="GO:0005524">
    <property type="term" value="F:ATP binding"/>
    <property type="evidence" value="ECO:0007669"/>
    <property type="project" value="UniProtKB-KW"/>
</dbReference>
<proteinExistence type="inferred from homology"/>
<dbReference type="GO" id="GO:0050567">
    <property type="term" value="F:glutaminyl-tRNA synthase (glutamine-hydrolyzing) activity"/>
    <property type="evidence" value="ECO:0007669"/>
    <property type="project" value="UniProtKB-UniRule"/>
</dbReference>
<comment type="function">
    <text evidence="5">Allows the formation of correctly charged Gln-tRNA(Gln) through the transamidation of misacylated Glu-tRNA(Gln) in the mitochondria. The reaction takes place in the presence of glutamine and ATP through an activated gamma-phospho-Glu-tRNA(Gln).</text>
</comment>
<dbReference type="SUPFAM" id="SSF75304">
    <property type="entry name" value="Amidase signature (AS) enzymes"/>
    <property type="match status" value="1"/>
</dbReference>
<evidence type="ECO:0000256" key="3">
    <source>
        <dbReference type="ARBA" id="ARBA00022840"/>
    </source>
</evidence>
<accession>A0A9P6NGK1</accession>
<dbReference type="PANTHER" id="PTHR11895">
    <property type="entry name" value="TRANSAMIDASE"/>
    <property type="match status" value="1"/>
</dbReference>
<keyword evidence="4 5" id="KW-0648">Protein biosynthesis</keyword>
<comment type="similarity">
    <text evidence="5">Belongs to the amidase family. GatA subfamily.</text>
</comment>
<evidence type="ECO:0000256" key="2">
    <source>
        <dbReference type="ARBA" id="ARBA00022741"/>
    </source>
</evidence>
<dbReference type="Gene3D" id="3.90.1300.10">
    <property type="entry name" value="Amidase signature (AS) domain"/>
    <property type="match status" value="1"/>
</dbReference>
<keyword evidence="1 5" id="KW-0436">Ligase</keyword>
<dbReference type="InterPro" id="IPR004412">
    <property type="entry name" value="GatA"/>
</dbReference>
<evidence type="ECO:0000259" key="6">
    <source>
        <dbReference type="Pfam" id="PF01425"/>
    </source>
</evidence>
<dbReference type="Proteomes" id="UP000886653">
    <property type="component" value="Unassembled WGS sequence"/>
</dbReference>
<evidence type="ECO:0000313" key="7">
    <source>
        <dbReference type="EMBL" id="KAG0143255.1"/>
    </source>
</evidence>
<dbReference type="Pfam" id="PF01425">
    <property type="entry name" value="Amidase"/>
    <property type="match status" value="1"/>
</dbReference>
<dbReference type="AlphaFoldDB" id="A0A9P6NGK1"/>
<feature type="active site" description="Charge relay system" evidence="5">
    <location>
        <position position="33"/>
    </location>
</feature>
<dbReference type="GO" id="GO:0070681">
    <property type="term" value="P:glutaminyl-tRNAGln biosynthesis via transamidation"/>
    <property type="evidence" value="ECO:0007669"/>
    <property type="project" value="UniProtKB-UniRule"/>
</dbReference>
<dbReference type="InterPro" id="IPR036928">
    <property type="entry name" value="AS_sf"/>
</dbReference>
<evidence type="ECO:0000313" key="8">
    <source>
        <dbReference type="Proteomes" id="UP000886653"/>
    </source>
</evidence>
<dbReference type="HAMAP" id="MF_00120">
    <property type="entry name" value="GatA"/>
    <property type="match status" value="1"/>
</dbReference>
<dbReference type="GO" id="GO:0005739">
    <property type="term" value="C:mitochondrion"/>
    <property type="evidence" value="ECO:0007669"/>
    <property type="project" value="UniProtKB-SubCell"/>
</dbReference>
<dbReference type="InterPro" id="IPR000120">
    <property type="entry name" value="Amidase"/>
</dbReference>
<comment type="subcellular location">
    <subcellularLocation>
        <location evidence="5">Mitochondrion</location>
    </subcellularLocation>
</comment>
<dbReference type="EC" id="6.3.5.7" evidence="5"/>
<dbReference type="GO" id="GO:0032543">
    <property type="term" value="P:mitochondrial translation"/>
    <property type="evidence" value="ECO:0007669"/>
    <property type="project" value="UniProtKB-UniRule"/>
</dbReference>
<feature type="active site" description="Acyl-ester intermediate" evidence="5">
    <location>
        <position position="139"/>
    </location>
</feature>
<comment type="caution">
    <text evidence="7">The sequence shown here is derived from an EMBL/GenBank/DDBJ whole genome shotgun (WGS) entry which is preliminary data.</text>
</comment>
<organism evidence="7 8">
    <name type="scientific">Cronartium quercuum f. sp. fusiforme G11</name>
    <dbReference type="NCBI Taxonomy" id="708437"/>
    <lineage>
        <taxon>Eukaryota</taxon>
        <taxon>Fungi</taxon>
        <taxon>Dikarya</taxon>
        <taxon>Basidiomycota</taxon>
        <taxon>Pucciniomycotina</taxon>
        <taxon>Pucciniomycetes</taxon>
        <taxon>Pucciniales</taxon>
        <taxon>Coleosporiaceae</taxon>
        <taxon>Cronartium</taxon>
    </lineage>
</organism>
<keyword evidence="3 5" id="KW-0067">ATP-binding</keyword>
<dbReference type="InterPro" id="IPR023631">
    <property type="entry name" value="Amidase_dom"/>
</dbReference>
<sequence>MDHSNAFITRFQPPICSSPTVPGPLHGLTLALKDIFCLKQHTNTCASKFLKNFKPTYDSTVTSKLKRSGVKIIGKTNMDEFSMGSSSTYSYFGNVINPNGFSSTEVSNHRSTGGSSGGSAAAVAAKLCDLAIGSDTGGSTRLPASYCGIIGLKPSYGVISRYGMVQYSHSLDCVGLMGRSIKLVQALFDTLVGHDPRDPTSVIMPTQSNDLKSIDLSDLRIGIPVEYFPNELEPEVVKGLREAAKWLQNRGAQLISVSLPSTAYCLGAYYVIASAEASSNLARYTGVHYGHREIEEKDVLKSGSSTNGEFVENRSNGFGDEVKRRILLGTYSLSATGMESYYLKSEKIRTKVKEEFDNVFEQVDLLLTPPTLSIAPELDTNINTTWQQDQLLVPASLAGLPALVVPVRSVGKWPIGIQLIGPWGSESRLFRVGKAVEEEKESKK</sequence>
<dbReference type="OrthoDB" id="2505794at2759"/>